<comment type="caution">
    <text evidence="1">The sequence shown here is derived from an EMBL/GenBank/DDBJ whole genome shotgun (WGS) entry which is preliminary data.</text>
</comment>
<dbReference type="Proteomes" id="UP000006258">
    <property type="component" value="Unassembled WGS sequence"/>
</dbReference>
<proteinExistence type="predicted"/>
<protein>
    <submittedName>
        <fullName evidence="1">Uncharacterized protein</fullName>
    </submittedName>
</protein>
<dbReference type="EMBL" id="ACHA02000011">
    <property type="protein sequence ID" value="EFK57527.1"/>
    <property type="molecule type" value="Genomic_DNA"/>
</dbReference>
<dbReference type="HOGENOM" id="CLU_2994411_0_0_10"/>
<dbReference type="STRING" id="525373.HMPREF0766_12600"/>
<evidence type="ECO:0000313" key="2">
    <source>
        <dbReference type="Proteomes" id="UP000006258"/>
    </source>
</evidence>
<dbReference type="AlphaFoldDB" id="D7VNN0"/>
<gene>
    <name evidence="1" type="ORF">HMPREF0766_12600</name>
</gene>
<organism evidence="1 2">
    <name type="scientific">Sphingobacterium spiritivorum ATCC 33861</name>
    <dbReference type="NCBI Taxonomy" id="525373"/>
    <lineage>
        <taxon>Bacteria</taxon>
        <taxon>Pseudomonadati</taxon>
        <taxon>Bacteroidota</taxon>
        <taxon>Sphingobacteriia</taxon>
        <taxon>Sphingobacteriales</taxon>
        <taxon>Sphingobacteriaceae</taxon>
        <taxon>Sphingobacterium</taxon>
    </lineage>
</organism>
<accession>D7VNN0</accession>
<sequence>MQRHLEELDKSRTASSRLSLLHLIRPEGRIFVFTRTRQDTIMKSKLFRDFFENKIQW</sequence>
<evidence type="ECO:0000313" key="1">
    <source>
        <dbReference type="EMBL" id="EFK57527.1"/>
    </source>
</evidence>
<name>D7VNN0_SPHSI</name>
<keyword evidence="2" id="KW-1185">Reference proteome</keyword>
<reference evidence="1" key="1">
    <citation type="submission" date="2010-07" db="EMBL/GenBank/DDBJ databases">
        <authorList>
            <person name="Muzny D."/>
            <person name="Qin X."/>
            <person name="Buhay C."/>
            <person name="Dugan-Rocha S."/>
            <person name="Ding Y."/>
            <person name="Chen G."/>
            <person name="Hawes A."/>
            <person name="Holder M."/>
            <person name="Jhangiani S."/>
            <person name="Johnson A."/>
            <person name="Khan Z."/>
            <person name="Li Z."/>
            <person name="Liu W."/>
            <person name="Liu X."/>
            <person name="Perez L."/>
            <person name="Shen H."/>
            <person name="Wang Q."/>
            <person name="Watt J."/>
            <person name="Xi L."/>
            <person name="Xin Y."/>
            <person name="Zhou J."/>
            <person name="Deng J."/>
            <person name="Jiang H."/>
            <person name="Liu Y."/>
            <person name="Qu J."/>
            <person name="Song X.-Z."/>
            <person name="Zhang L."/>
            <person name="Villasana D."/>
            <person name="Johnson A."/>
            <person name="Liu J."/>
            <person name="Liyanage D."/>
            <person name="Lorensuhewa L."/>
            <person name="Robinson T."/>
            <person name="Song A."/>
            <person name="Song B.-B."/>
            <person name="Dinh H."/>
            <person name="Thornton R."/>
            <person name="Coyle M."/>
            <person name="Francisco L."/>
            <person name="Jackson L."/>
            <person name="Javaid M."/>
            <person name="Korchina V."/>
            <person name="Kovar C."/>
            <person name="Mata R."/>
            <person name="Mathew T."/>
            <person name="Ngo R."/>
            <person name="Nguyen L."/>
            <person name="Nguyen N."/>
            <person name="Okwuonu G."/>
            <person name="Ongeri F."/>
            <person name="Pham C."/>
            <person name="Simmons D."/>
            <person name="Wilczek-Boney K."/>
            <person name="Hale W."/>
            <person name="Jakkamsetti A."/>
            <person name="Pham P."/>
            <person name="Ruth R."/>
            <person name="San Lucas F."/>
            <person name="Warren J."/>
            <person name="Zhang J."/>
            <person name="Zhao Z."/>
            <person name="Zhou C."/>
            <person name="Zhu D."/>
            <person name="Lee S."/>
            <person name="Bess C."/>
            <person name="Blankenburg K."/>
            <person name="Forbes L."/>
            <person name="Fu Q."/>
            <person name="Gubbala S."/>
            <person name="Hirani K."/>
            <person name="Jayaseelan J.C."/>
            <person name="Lara F."/>
            <person name="Munidasa M."/>
            <person name="Palculict T."/>
            <person name="Patil S."/>
            <person name="Pu L.-L."/>
            <person name="Saada N."/>
            <person name="Tang L."/>
            <person name="Weissenberger G."/>
            <person name="Zhu Y."/>
            <person name="Hemphill L."/>
            <person name="Shang Y."/>
            <person name="Youmans B."/>
            <person name="Ayvaz T."/>
            <person name="Ross M."/>
            <person name="Santibanez J."/>
            <person name="Aqrawi P."/>
            <person name="Gross S."/>
            <person name="Joshi V."/>
            <person name="Fowler G."/>
            <person name="Nazareth L."/>
            <person name="Reid J."/>
            <person name="Worley K."/>
            <person name="Petrosino J."/>
            <person name="Highlander S."/>
            <person name="Gibbs R."/>
        </authorList>
    </citation>
    <scope>NUCLEOTIDE SEQUENCE [LARGE SCALE GENOMIC DNA]</scope>
    <source>
        <strain evidence="1">ATCC 33861</strain>
    </source>
</reference>